<evidence type="ECO:0000313" key="3">
    <source>
        <dbReference type="EMBL" id="CAF9914811.1"/>
    </source>
</evidence>
<feature type="compositionally biased region" description="Low complexity" evidence="2">
    <location>
        <begin position="265"/>
        <end position="276"/>
    </location>
</feature>
<feature type="coiled-coil region" evidence="1">
    <location>
        <begin position="179"/>
        <end position="252"/>
    </location>
</feature>
<evidence type="ECO:0000256" key="1">
    <source>
        <dbReference type="SAM" id="Coils"/>
    </source>
</evidence>
<protein>
    <submittedName>
        <fullName evidence="3">Uncharacterized protein</fullName>
    </submittedName>
</protein>
<dbReference type="EMBL" id="CAJPDR010000076">
    <property type="protein sequence ID" value="CAF9914811.1"/>
    <property type="molecule type" value="Genomic_DNA"/>
</dbReference>
<evidence type="ECO:0000313" key="4">
    <source>
        <dbReference type="Proteomes" id="UP000664203"/>
    </source>
</evidence>
<feature type="region of interest" description="Disordered" evidence="2">
    <location>
        <begin position="378"/>
        <end position="435"/>
    </location>
</feature>
<dbReference type="OrthoDB" id="20105at2759"/>
<sequence length="527" mass="58268">MEQLQQTLESRVFELAYERTCRQVEVVCDAERLRQLRVHNLLLEEDNDDLHIQLAQDDERIDGLERFNQQFQEYFEVCGGKLESAQGDLRIKSREVETLKAELNSLHGVTMDSTKLLTEKLTLARELSALKPEVDHLRSQAASHQSLLVEKLYLRRQLSTAQVELETEKRAMQRVLAKEGNLQAEDAKLESRLESLQADLAKERRERQKIEREAHRESTEAKNRITTLESRLDAFRNKLKSTKEQLKEVQTAMLTAQASNHGKFNATSASVNSTTSLARNPSKRAVTQIDADTVLGTPGDLPAAKKSKRRSTVIGEKSTFSITPFLNRTASVAPESPPVENACGDNEGYVKGSDSLSGNTKQKAVSLDAMSDLLDKSDATRNGLQANKRGILENAKTGKKNSRVPPVRKTKAAPTLEQVTEEENNDAGGSTKSIDEPAATKFCSNETFDGGLEMKRRKRKLLRGGLGKTLFDEEEGDAPKEDRLLGGVRGFGTLGKGGLGARNIGPCKAISSFGAISPLKRDRKGAQ</sequence>
<reference evidence="3" key="1">
    <citation type="submission" date="2021-03" db="EMBL/GenBank/DDBJ databases">
        <authorList>
            <person name="Tagirdzhanova G."/>
        </authorList>
    </citation>
    <scope>NUCLEOTIDE SEQUENCE</scope>
</reference>
<name>A0A8H3F5R5_9LECA</name>
<comment type="caution">
    <text evidence="3">The sequence shown here is derived from an EMBL/GenBank/DDBJ whole genome shotgun (WGS) entry which is preliminary data.</text>
</comment>
<keyword evidence="4" id="KW-1185">Reference proteome</keyword>
<organism evidence="3 4">
    <name type="scientific">Alectoria fallacina</name>
    <dbReference type="NCBI Taxonomy" id="1903189"/>
    <lineage>
        <taxon>Eukaryota</taxon>
        <taxon>Fungi</taxon>
        <taxon>Dikarya</taxon>
        <taxon>Ascomycota</taxon>
        <taxon>Pezizomycotina</taxon>
        <taxon>Lecanoromycetes</taxon>
        <taxon>OSLEUM clade</taxon>
        <taxon>Lecanoromycetidae</taxon>
        <taxon>Lecanorales</taxon>
        <taxon>Lecanorineae</taxon>
        <taxon>Parmeliaceae</taxon>
        <taxon>Alectoria</taxon>
    </lineage>
</organism>
<evidence type="ECO:0000256" key="2">
    <source>
        <dbReference type="SAM" id="MobiDB-lite"/>
    </source>
</evidence>
<feature type="region of interest" description="Disordered" evidence="2">
    <location>
        <begin position="265"/>
        <end position="284"/>
    </location>
</feature>
<accession>A0A8H3F5R5</accession>
<keyword evidence="1" id="KW-0175">Coiled coil</keyword>
<dbReference type="AlphaFoldDB" id="A0A8H3F5R5"/>
<dbReference type="Proteomes" id="UP000664203">
    <property type="component" value="Unassembled WGS sequence"/>
</dbReference>
<proteinExistence type="predicted"/>
<gene>
    <name evidence="3" type="ORF">ALECFALPRED_009772</name>
</gene>
<feature type="compositionally biased region" description="Basic residues" evidence="2">
    <location>
        <begin position="397"/>
        <end position="411"/>
    </location>
</feature>